<dbReference type="PROSITE" id="PS51898">
    <property type="entry name" value="TYR_RECOMBINASE"/>
    <property type="match status" value="1"/>
</dbReference>
<dbReference type="Pfam" id="PF14659">
    <property type="entry name" value="Phage_int_SAM_3"/>
    <property type="match status" value="1"/>
</dbReference>
<keyword evidence="10" id="KW-1185">Reference proteome</keyword>
<dbReference type="EMBL" id="FQ312005">
    <property type="protein sequence ID" value="CBW25674.1"/>
    <property type="molecule type" value="Genomic_DNA"/>
</dbReference>
<dbReference type="Gene3D" id="1.10.443.10">
    <property type="entry name" value="Intergrase catalytic core"/>
    <property type="match status" value="1"/>
</dbReference>
<dbReference type="PROSITE" id="PS51900">
    <property type="entry name" value="CB"/>
    <property type="match status" value="1"/>
</dbReference>
<dbReference type="GO" id="GO:0003677">
    <property type="term" value="F:DNA binding"/>
    <property type="evidence" value="ECO:0007669"/>
    <property type="project" value="UniProtKB-UniRule"/>
</dbReference>
<dbReference type="Gene3D" id="1.10.150.130">
    <property type="match status" value="1"/>
</dbReference>
<sequence length="399" mass="46472">MDSNRQQALFIKKGAFMPKLDEKKNGILTGKNGDNDVFSGKKKSTRTHKKPLTKQPPAKKYRIDVRMPDGRRITKSFSRKYDADKFKAELLLEKTGIQDTGIYIKNDVKFKDFVATWFETQVKGRKAKKTQQAYVSDLRNHILPILGEIQLKHIRYQHARLLENSIIETGKSARTVNKVMMEFKTILNDAVKLEYLLKSPVRGYPELQEEPRHLTFWSKEEIRVFIDFNKANPLLDLYIVALNTGLRLGEICGLCWDRVDFTTNNLVINRSLTRDGIRNTTKTHRGRYVPMNTIVRDILQKRLRTRISKFVFSTQTGKPLPYDHVTQRHFKKSQREAGLENIIRFHDLRHTFASHFMMNGGNIYTLQKLLGHTDIKTTMIYAHLDQDFLREAAEVVSFK</sequence>
<dbReference type="PATRIC" id="fig|862908.3.peg.740"/>
<evidence type="ECO:0000256" key="1">
    <source>
        <dbReference type="ARBA" id="ARBA00008857"/>
    </source>
</evidence>
<dbReference type="InterPro" id="IPR050090">
    <property type="entry name" value="Tyrosine_recombinase_XerCD"/>
</dbReference>
<dbReference type="eggNOG" id="COG4974">
    <property type="taxonomic scope" value="Bacteria"/>
</dbReference>
<dbReference type="InterPro" id="IPR013762">
    <property type="entry name" value="Integrase-like_cat_sf"/>
</dbReference>
<dbReference type="AlphaFoldDB" id="E1X5V7"/>
<comment type="similarity">
    <text evidence="1">Belongs to the 'phage' integrase family.</text>
</comment>
<dbReference type="InterPro" id="IPR044068">
    <property type="entry name" value="CB"/>
</dbReference>
<dbReference type="CDD" id="cd00796">
    <property type="entry name" value="INT_Rci_Hp1_C"/>
    <property type="match status" value="1"/>
</dbReference>
<feature type="domain" description="Tyr recombinase" evidence="7">
    <location>
        <begin position="212"/>
        <end position="394"/>
    </location>
</feature>
<keyword evidence="3 5" id="KW-0238">DNA-binding</keyword>
<evidence type="ECO:0000259" key="8">
    <source>
        <dbReference type="PROSITE" id="PS51900"/>
    </source>
</evidence>
<evidence type="ECO:0000259" key="7">
    <source>
        <dbReference type="PROSITE" id="PS51898"/>
    </source>
</evidence>
<dbReference type="GO" id="GO:0015074">
    <property type="term" value="P:DNA integration"/>
    <property type="evidence" value="ECO:0007669"/>
    <property type="project" value="UniProtKB-KW"/>
</dbReference>
<protein>
    <submittedName>
        <fullName evidence="9">Integrase</fullName>
    </submittedName>
</protein>
<dbReference type="Pfam" id="PF00589">
    <property type="entry name" value="Phage_integrase"/>
    <property type="match status" value="1"/>
</dbReference>
<name>E1X5V7_HALMS</name>
<dbReference type="KEGG" id="bmx:BMS_0771"/>
<evidence type="ECO:0000313" key="9">
    <source>
        <dbReference type="EMBL" id="CBW25674.1"/>
    </source>
</evidence>
<feature type="domain" description="Core-binding (CB)" evidence="8">
    <location>
        <begin position="108"/>
        <end position="191"/>
    </location>
</feature>
<accession>E1X5V7</accession>
<keyword evidence="4" id="KW-0233">DNA recombination</keyword>
<evidence type="ECO:0000313" key="10">
    <source>
        <dbReference type="Proteomes" id="UP000008963"/>
    </source>
</evidence>
<keyword evidence="2" id="KW-0229">DNA integration</keyword>
<proteinExistence type="inferred from homology"/>
<dbReference type="InterPro" id="IPR004107">
    <property type="entry name" value="Integrase_SAM-like_N"/>
</dbReference>
<dbReference type="PANTHER" id="PTHR30349">
    <property type="entry name" value="PHAGE INTEGRASE-RELATED"/>
    <property type="match status" value="1"/>
</dbReference>
<evidence type="ECO:0000256" key="4">
    <source>
        <dbReference type="ARBA" id="ARBA00023172"/>
    </source>
</evidence>
<organism evidence="9 10">
    <name type="scientific">Halobacteriovorax marinus (strain ATCC BAA-682 / DSM 15412 / SJ)</name>
    <name type="common">Bacteriovorax marinus</name>
    <dbReference type="NCBI Taxonomy" id="862908"/>
    <lineage>
        <taxon>Bacteria</taxon>
        <taxon>Pseudomonadati</taxon>
        <taxon>Bdellovibrionota</taxon>
        <taxon>Bacteriovoracia</taxon>
        <taxon>Bacteriovoracales</taxon>
        <taxon>Halobacteriovoraceae</taxon>
        <taxon>Halobacteriovorax</taxon>
    </lineage>
</organism>
<evidence type="ECO:0000256" key="3">
    <source>
        <dbReference type="ARBA" id="ARBA00023125"/>
    </source>
</evidence>
<dbReference type="PANTHER" id="PTHR30349:SF64">
    <property type="entry name" value="PROPHAGE INTEGRASE INTD-RELATED"/>
    <property type="match status" value="1"/>
</dbReference>
<dbReference type="HOGENOM" id="CLU_027562_17_1_7"/>
<evidence type="ECO:0000256" key="2">
    <source>
        <dbReference type="ARBA" id="ARBA00022908"/>
    </source>
</evidence>
<feature type="region of interest" description="Disordered" evidence="6">
    <location>
        <begin position="24"/>
        <end position="57"/>
    </location>
</feature>
<dbReference type="GO" id="GO:0006310">
    <property type="term" value="P:DNA recombination"/>
    <property type="evidence" value="ECO:0007669"/>
    <property type="project" value="UniProtKB-KW"/>
</dbReference>
<feature type="compositionally biased region" description="Basic residues" evidence="6">
    <location>
        <begin position="40"/>
        <end position="57"/>
    </location>
</feature>
<dbReference type="STRING" id="862908.BMS_0771"/>
<dbReference type="InterPro" id="IPR010998">
    <property type="entry name" value="Integrase_recombinase_N"/>
</dbReference>
<evidence type="ECO:0000256" key="5">
    <source>
        <dbReference type="PROSITE-ProRule" id="PRU01248"/>
    </source>
</evidence>
<dbReference type="SUPFAM" id="SSF56349">
    <property type="entry name" value="DNA breaking-rejoining enzymes"/>
    <property type="match status" value="1"/>
</dbReference>
<gene>
    <name evidence="9" type="ordered locus">BMS_0771</name>
</gene>
<reference evidence="10" key="1">
    <citation type="journal article" date="2013" name="ISME J.">
        <title>A small predatory core genome in the divergent marine Bacteriovorax marinus SJ and the terrestrial Bdellovibrio bacteriovorus.</title>
        <authorList>
            <person name="Crossman L.C."/>
            <person name="Chen H."/>
            <person name="Cerdeno-Tarraga A.M."/>
            <person name="Brooks K."/>
            <person name="Quail M.A."/>
            <person name="Pineiro S.A."/>
            <person name="Hobley L."/>
            <person name="Sockett R.E."/>
            <person name="Bentley S.D."/>
            <person name="Parkhill J."/>
            <person name="Williams H.N."/>
            <person name="Stine O.C."/>
        </authorList>
    </citation>
    <scope>NUCLEOTIDE SEQUENCE [LARGE SCALE GENOMIC DNA]</scope>
    <source>
        <strain evidence="10">ATCC BAA-682 / DSM 15412 / SJ</strain>
    </source>
</reference>
<dbReference type="InterPro" id="IPR002104">
    <property type="entry name" value="Integrase_catalytic"/>
</dbReference>
<dbReference type="Proteomes" id="UP000008963">
    <property type="component" value="Chromosome"/>
</dbReference>
<dbReference type="InterPro" id="IPR011010">
    <property type="entry name" value="DNA_brk_join_enz"/>
</dbReference>
<evidence type="ECO:0000256" key="6">
    <source>
        <dbReference type="SAM" id="MobiDB-lite"/>
    </source>
</evidence>